<feature type="region of interest" description="Disordered" evidence="5">
    <location>
        <begin position="246"/>
        <end position="391"/>
    </location>
</feature>
<feature type="compositionally biased region" description="Basic residues" evidence="5">
    <location>
        <begin position="14"/>
        <end position="31"/>
    </location>
</feature>
<dbReference type="InterPro" id="IPR012677">
    <property type="entry name" value="Nucleotide-bd_a/b_plait_sf"/>
</dbReference>
<dbReference type="InterPro" id="IPR035979">
    <property type="entry name" value="RBD_domain_sf"/>
</dbReference>
<name>C5DEE0_LACTC</name>
<feature type="compositionally biased region" description="Polar residues" evidence="5">
    <location>
        <begin position="277"/>
        <end position="288"/>
    </location>
</feature>
<dbReference type="RefSeq" id="XP_002552589.1">
    <property type="nucleotide sequence ID" value="XM_002552543.1"/>
</dbReference>
<dbReference type="eggNOG" id="KOG1295">
    <property type="taxonomic scope" value="Eukaryota"/>
</dbReference>
<feature type="region of interest" description="Disordered" evidence="5">
    <location>
        <begin position="1"/>
        <end position="58"/>
    </location>
</feature>
<evidence type="ECO:0000259" key="6">
    <source>
        <dbReference type="Pfam" id="PF03467"/>
    </source>
</evidence>
<dbReference type="Gene3D" id="3.30.70.330">
    <property type="match status" value="1"/>
</dbReference>
<keyword evidence="4" id="KW-0539">Nucleus</keyword>
<comment type="similarity">
    <text evidence="2">Belongs to the RENT3 family.</text>
</comment>
<feature type="compositionally biased region" description="Basic and acidic residues" evidence="5">
    <location>
        <begin position="359"/>
        <end position="375"/>
    </location>
</feature>
<dbReference type="Proteomes" id="UP000002036">
    <property type="component" value="Chromosome C"/>
</dbReference>
<dbReference type="InterPro" id="IPR005120">
    <property type="entry name" value="UPF3_dom"/>
</dbReference>
<dbReference type="OMA" id="EYHAMVE"/>
<feature type="compositionally biased region" description="Basic and acidic residues" evidence="5">
    <location>
        <begin position="296"/>
        <end position="318"/>
    </location>
</feature>
<dbReference type="GO" id="GO:0005737">
    <property type="term" value="C:cytoplasm"/>
    <property type="evidence" value="ECO:0007669"/>
    <property type="project" value="TreeGrafter"/>
</dbReference>
<dbReference type="EMBL" id="CU928167">
    <property type="protein sequence ID" value="CAR22151.1"/>
    <property type="molecule type" value="Genomic_DNA"/>
</dbReference>
<dbReference type="SUPFAM" id="SSF54928">
    <property type="entry name" value="RNA-binding domain, RBD"/>
    <property type="match status" value="1"/>
</dbReference>
<dbReference type="HOGENOM" id="CLU_706093_0_0_1"/>
<protein>
    <submittedName>
        <fullName evidence="7">KLTH0C08426p</fullName>
    </submittedName>
</protein>
<keyword evidence="8" id="KW-1185">Reference proteome</keyword>
<dbReference type="KEGG" id="lth:KLTH0C08426g"/>
<proteinExistence type="inferred from homology"/>
<reference evidence="7 8" key="1">
    <citation type="journal article" date="2009" name="Genome Res.">
        <title>Comparative genomics of protoploid Saccharomycetaceae.</title>
        <authorList>
            <consortium name="The Genolevures Consortium"/>
            <person name="Souciet J.-L."/>
            <person name="Dujon B."/>
            <person name="Gaillardin C."/>
            <person name="Johnston M."/>
            <person name="Baret P.V."/>
            <person name="Cliften P."/>
            <person name="Sherman D.J."/>
            <person name="Weissenbach J."/>
            <person name="Westhof E."/>
            <person name="Wincker P."/>
            <person name="Jubin C."/>
            <person name="Poulain J."/>
            <person name="Barbe V."/>
            <person name="Segurens B."/>
            <person name="Artiguenave F."/>
            <person name="Anthouard V."/>
            <person name="Vacherie B."/>
            <person name="Val M.-E."/>
            <person name="Fulton R.S."/>
            <person name="Minx P."/>
            <person name="Wilson R."/>
            <person name="Durrens P."/>
            <person name="Jean G."/>
            <person name="Marck C."/>
            <person name="Martin T."/>
            <person name="Nikolski M."/>
            <person name="Rolland T."/>
            <person name="Seret M.-L."/>
            <person name="Casaregola S."/>
            <person name="Despons L."/>
            <person name="Fairhead C."/>
            <person name="Fischer G."/>
            <person name="Lafontaine I."/>
            <person name="Leh V."/>
            <person name="Lemaire M."/>
            <person name="de Montigny J."/>
            <person name="Neuveglise C."/>
            <person name="Thierry A."/>
            <person name="Blanc-Lenfle I."/>
            <person name="Bleykasten C."/>
            <person name="Diffels J."/>
            <person name="Fritsch E."/>
            <person name="Frangeul L."/>
            <person name="Goeffon A."/>
            <person name="Jauniaux N."/>
            <person name="Kachouri-Lafond R."/>
            <person name="Payen C."/>
            <person name="Potier S."/>
            <person name="Pribylova L."/>
            <person name="Ozanne C."/>
            <person name="Richard G.-F."/>
            <person name="Sacerdot C."/>
            <person name="Straub M.-L."/>
            <person name="Talla E."/>
        </authorList>
    </citation>
    <scope>NUCLEOTIDE SEQUENCE [LARGE SCALE GENOMIC DNA]</scope>
    <source>
        <strain evidence="8">ATCC 56472 / CBS 6340 / NRRL Y-8284</strain>
    </source>
</reference>
<dbReference type="GO" id="GO:0003729">
    <property type="term" value="F:mRNA binding"/>
    <property type="evidence" value="ECO:0007669"/>
    <property type="project" value="TreeGrafter"/>
</dbReference>
<sequence length="391" mass="44097">MDERPQNGAEQNLKKHQGRKQAGKGHQTPKKPKPEAVGLNTSTNSKSKKKYRKSKDAAVRSSAQYKLVLRQLPPNLMEEQFFDTVSAAVGSDFLQQHVEDRYFFKGHFSRKPFKLPTYSRAYMTFNEAEKLQFFAKSVSAVTFVDDTNNSMVPTVTLSPYLKKLRTEESKGLRKTKDLIEGTIEQDRTFQTFLKSLDLLENHKQEYQYADLSVIMPLEKALRRKLEEEARVKAQGEKAMIALAGQVAKETTKAKKKKKKKKNKAATEGTEVKKKRPQSTTASTSQEKQNMVIIEAAGRRELQRRERIKKKSEIKEKKAAAANSANPADANVSKAASVKAKGKAAKKNKNKRPNSKNKKKNEAKDKTADASSDKSVPKTKPKPKPQKKESNE</sequence>
<evidence type="ECO:0000313" key="8">
    <source>
        <dbReference type="Proteomes" id="UP000002036"/>
    </source>
</evidence>
<dbReference type="InterPro" id="IPR039722">
    <property type="entry name" value="Upf3"/>
</dbReference>
<dbReference type="STRING" id="559295.C5DEE0"/>
<comment type="subcellular location">
    <subcellularLocation>
        <location evidence="1">Nucleus</location>
    </subcellularLocation>
</comment>
<feature type="domain" description="UPF3" evidence="6">
    <location>
        <begin position="63"/>
        <end position="243"/>
    </location>
</feature>
<dbReference type="GeneID" id="8291463"/>
<keyword evidence="3" id="KW-0866">Nonsense-mediated mRNA decay</keyword>
<feature type="compositionally biased region" description="Basic residues" evidence="5">
    <location>
        <begin position="339"/>
        <end position="358"/>
    </location>
</feature>
<dbReference type="GO" id="GO:0000184">
    <property type="term" value="P:nuclear-transcribed mRNA catabolic process, nonsense-mediated decay"/>
    <property type="evidence" value="ECO:0007669"/>
    <property type="project" value="UniProtKB-KW"/>
</dbReference>
<feature type="compositionally biased region" description="Basic residues" evidence="5">
    <location>
        <begin position="253"/>
        <end position="263"/>
    </location>
</feature>
<evidence type="ECO:0000256" key="3">
    <source>
        <dbReference type="ARBA" id="ARBA00023161"/>
    </source>
</evidence>
<dbReference type="PANTHER" id="PTHR13112">
    <property type="entry name" value="UPF3 REGULATOR OF NONSENSE TRANSCRIPTS-LIKE PROTEIN"/>
    <property type="match status" value="1"/>
</dbReference>
<organism evidence="7 8">
    <name type="scientific">Lachancea thermotolerans (strain ATCC 56472 / CBS 6340 / NRRL Y-8284)</name>
    <name type="common">Yeast</name>
    <name type="synonym">Kluyveromyces thermotolerans</name>
    <dbReference type="NCBI Taxonomy" id="559295"/>
    <lineage>
        <taxon>Eukaryota</taxon>
        <taxon>Fungi</taxon>
        <taxon>Dikarya</taxon>
        <taxon>Ascomycota</taxon>
        <taxon>Saccharomycotina</taxon>
        <taxon>Saccharomycetes</taxon>
        <taxon>Saccharomycetales</taxon>
        <taxon>Saccharomycetaceae</taxon>
        <taxon>Lachancea</taxon>
    </lineage>
</organism>
<dbReference type="AlphaFoldDB" id="C5DEE0"/>
<evidence type="ECO:0000313" key="7">
    <source>
        <dbReference type="EMBL" id="CAR22151.1"/>
    </source>
</evidence>
<dbReference type="OrthoDB" id="18087at2759"/>
<dbReference type="Pfam" id="PF03467">
    <property type="entry name" value="Smg4_UPF3"/>
    <property type="match status" value="1"/>
</dbReference>
<dbReference type="InParanoid" id="C5DEE0"/>
<evidence type="ECO:0000256" key="5">
    <source>
        <dbReference type="SAM" id="MobiDB-lite"/>
    </source>
</evidence>
<accession>C5DEE0</accession>
<dbReference type="PANTHER" id="PTHR13112:SF0">
    <property type="entry name" value="FI21285P1"/>
    <property type="match status" value="1"/>
</dbReference>
<feature type="compositionally biased region" description="Low complexity" evidence="5">
    <location>
        <begin position="319"/>
        <end position="338"/>
    </location>
</feature>
<evidence type="ECO:0000256" key="1">
    <source>
        <dbReference type="ARBA" id="ARBA00004123"/>
    </source>
</evidence>
<dbReference type="GO" id="GO:0045727">
    <property type="term" value="P:positive regulation of translation"/>
    <property type="evidence" value="ECO:0007669"/>
    <property type="project" value="TreeGrafter"/>
</dbReference>
<gene>
    <name evidence="7" type="ordered locus">KLTH0C08426g</name>
</gene>
<dbReference type="CDD" id="cd12455">
    <property type="entry name" value="RRM_like_Smg4_UPF3"/>
    <property type="match status" value="1"/>
</dbReference>
<dbReference type="GO" id="GO:0005730">
    <property type="term" value="C:nucleolus"/>
    <property type="evidence" value="ECO:0007669"/>
    <property type="project" value="TreeGrafter"/>
</dbReference>
<evidence type="ECO:0000256" key="2">
    <source>
        <dbReference type="ARBA" id="ARBA00005991"/>
    </source>
</evidence>
<evidence type="ECO:0000256" key="4">
    <source>
        <dbReference type="ARBA" id="ARBA00023242"/>
    </source>
</evidence>